<feature type="transmembrane region" description="Helical" evidence="1">
    <location>
        <begin position="38"/>
        <end position="65"/>
    </location>
</feature>
<name>A0A6F8XN19_9ACTN</name>
<gene>
    <name evidence="2" type="ORF">Pflav_016230</name>
</gene>
<dbReference type="KEGG" id="pfla:Pflav_016230"/>
<feature type="transmembrane region" description="Helical" evidence="1">
    <location>
        <begin position="12"/>
        <end position="32"/>
    </location>
</feature>
<proteinExistence type="predicted"/>
<sequence length="263" mass="28474">MGSRLHAMVVRARLLIAATAVLGGVWLLGGGWRFDRSLAWWSFTVSVLMPFVVAIGLLALGWWAMRRSAFSAAFDVRDGAFVAPPAALQVAALTSGALALLTSAAGSTLRDLTEGNSDDVVFAIVTLVVLVPVVVLVALMVLASFRDRARIELRPDGVGLFERLGTHVVPWEAIAVGPYPHVRPGWAVNRIGLARSDLVRRRGAARLRPKARDVSLPQMVATHPAFIAAAINHYLFYPQYRTAIGTPQEYERLCRALTSPEAS</sequence>
<reference evidence="2 3" key="1">
    <citation type="submission" date="2020-03" db="EMBL/GenBank/DDBJ databases">
        <title>Whole genome shotgun sequence of Phytohabitans flavus NBRC 107702.</title>
        <authorList>
            <person name="Komaki H."/>
            <person name="Tamura T."/>
        </authorList>
    </citation>
    <scope>NUCLEOTIDE SEQUENCE [LARGE SCALE GENOMIC DNA]</scope>
    <source>
        <strain evidence="2 3">NBRC 107702</strain>
    </source>
</reference>
<keyword evidence="1" id="KW-1133">Transmembrane helix</keyword>
<feature type="transmembrane region" description="Helical" evidence="1">
    <location>
        <begin position="86"/>
        <end position="109"/>
    </location>
</feature>
<accession>A0A6F8XN19</accession>
<feature type="transmembrane region" description="Helical" evidence="1">
    <location>
        <begin position="121"/>
        <end position="145"/>
    </location>
</feature>
<keyword evidence="1" id="KW-0812">Transmembrane</keyword>
<keyword evidence="1" id="KW-0472">Membrane</keyword>
<protein>
    <submittedName>
        <fullName evidence="2">Uncharacterized protein</fullName>
    </submittedName>
</protein>
<organism evidence="2 3">
    <name type="scientific">Phytohabitans flavus</name>
    <dbReference type="NCBI Taxonomy" id="1076124"/>
    <lineage>
        <taxon>Bacteria</taxon>
        <taxon>Bacillati</taxon>
        <taxon>Actinomycetota</taxon>
        <taxon>Actinomycetes</taxon>
        <taxon>Micromonosporales</taxon>
        <taxon>Micromonosporaceae</taxon>
    </lineage>
</organism>
<evidence type="ECO:0000313" key="2">
    <source>
        <dbReference type="EMBL" id="BCB75213.1"/>
    </source>
</evidence>
<dbReference type="Proteomes" id="UP000502508">
    <property type="component" value="Chromosome"/>
</dbReference>
<dbReference type="AlphaFoldDB" id="A0A6F8XN19"/>
<evidence type="ECO:0000313" key="3">
    <source>
        <dbReference type="Proteomes" id="UP000502508"/>
    </source>
</evidence>
<evidence type="ECO:0000256" key="1">
    <source>
        <dbReference type="SAM" id="Phobius"/>
    </source>
</evidence>
<dbReference type="EMBL" id="AP022870">
    <property type="protein sequence ID" value="BCB75213.1"/>
    <property type="molecule type" value="Genomic_DNA"/>
</dbReference>
<reference evidence="2 3" key="2">
    <citation type="submission" date="2020-03" db="EMBL/GenBank/DDBJ databases">
        <authorList>
            <person name="Ichikawa N."/>
            <person name="Kimura A."/>
            <person name="Kitahashi Y."/>
            <person name="Uohara A."/>
        </authorList>
    </citation>
    <scope>NUCLEOTIDE SEQUENCE [LARGE SCALE GENOMIC DNA]</scope>
    <source>
        <strain evidence="2 3">NBRC 107702</strain>
    </source>
</reference>
<keyword evidence="3" id="KW-1185">Reference proteome</keyword>